<dbReference type="PROSITE" id="PS51900">
    <property type="entry name" value="CB"/>
    <property type="match status" value="1"/>
</dbReference>
<evidence type="ECO:0000259" key="10">
    <source>
        <dbReference type="PROSITE" id="PS51898"/>
    </source>
</evidence>
<dbReference type="InterPro" id="IPR010998">
    <property type="entry name" value="Integrase_recombinase_N"/>
</dbReference>
<keyword evidence="5" id="KW-0229">DNA integration</keyword>
<dbReference type="InterPro" id="IPR013762">
    <property type="entry name" value="Integrase-like_cat_sf"/>
</dbReference>
<comment type="similarity">
    <text evidence="1">Belongs to the 'phage' integrase family.</text>
</comment>
<evidence type="ECO:0000256" key="4">
    <source>
        <dbReference type="ARBA" id="ARBA00022801"/>
    </source>
</evidence>
<evidence type="ECO:0000256" key="9">
    <source>
        <dbReference type="PROSITE-ProRule" id="PRU01248"/>
    </source>
</evidence>
<dbReference type="Gene3D" id="1.10.443.10">
    <property type="entry name" value="Intergrase catalytic core"/>
    <property type="match status" value="1"/>
</dbReference>
<dbReference type="InterPro" id="IPR011010">
    <property type="entry name" value="DNA_brk_join_enz"/>
</dbReference>
<dbReference type="PANTHER" id="PTHR30349">
    <property type="entry name" value="PHAGE INTEGRASE-RELATED"/>
    <property type="match status" value="1"/>
</dbReference>
<keyword evidence="7" id="KW-0233">DNA recombination</keyword>
<keyword evidence="4" id="KW-0378">Hydrolase</keyword>
<dbReference type="PROSITE" id="PS51898">
    <property type="entry name" value="TYR_RECOMBINASE"/>
    <property type="match status" value="1"/>
</dbReference>
<sequence>MPAYFDEKTKTWYCKFYYENWQGQKKQKMKRGFKLQREAKDWERKFLEQFARNPDISFQSLYERYKEFITLRIRESTAQSRFNMIDNHITPYFKDRIISDITPTDIMEWQNVMLQKGLSDTYLNQINIYLKAIFSYAVDYVGLSKNPCGKSIGSRKTRQLNFWTPEEYHKFIEQLISCKDSYDNLTFFTIFEILYYTGMRVGELLALTLQDIDFKENKISINKGYYRITGKDLIDKPKTIHGERVVDIPDFLTQEIREYVSHLYEPDPTARLFEKRPQYVRSVLRDRAQKAGVKEIRVHDLRHSHASVLINLGANPVLVAERLGHESPDITLKIYAHLFPNQQRDIIAKIKKV</sequence>
<keyword evidence="3" id="KW-0808">Transferase</keyword>
<dbReference type="EMBL" id="BK015457">
    <property type="protein sequence ID" value="DAE07798.1"/>
    <property type="molecule type" value="Genomic_DNA"/>
</dbReference>
<dbReference type="InterPro" id="IPR002104">
    <property type="entry name" value="Integrase_catalytic"/>
</dbReference>
<name>A0A8S5PL54_9CAUD</name>
<dbReference type="CDD" id="cd01189">
    <property type="entry name" value="INT_ICEBs1_C_like"/>
    <property type="match status" value="1"/>
</dbReference>
<keyword evidence="8" id="KW-1179">Viral genome integration</keyword>
<evidence type="ECO:0000256" key="8">
    <source>
        <dbReference type="ARBA" id="ARBA00023195"/>
    </source>
</evidence>
<feature type="domain" description="Tyr recombinase" evidence="10">
    <location>
        <begin position="158"/>
        <end position="348"/>
    </location>
</feature>
<evidence type="ECO:0000256" key="2">
    <source>
        <dbReference type="ARBA" id="ARBA00016082"/>
    </source>
</evidence>
<dbReference type="InterPro" id="IPR028259">
    <property type="entry name" value="AP2-like_int_N"/>
</dbReference>
<dbReference type="Pfam" id="PF00589">
    <property type="entry name" value="Phage_integrase"/>
    <property type="match status" value="1"/>
</dbReference>
<dbReference type="GO" id="GO:0075713">
    <property type="term" value="P:establishment of integrated proviral latency"/>
    <property type="evidence" value="ECO:0007669"/>
    <property type="project" value="UniProtKB-KW"/>
</dbReference>
<dbReference type="GO" id="GO:0003677">
    <property type="term" value="F:DNA binding"/>
    <property type="evidence" value="ECO:0007669"/>
    <property type="project" value="UniProtKB-UniRule"/>
</dbReference>
<reference evidence="12" key="1">
    <citation type="journal article" date="2021" name="Proc. Natl. Acad. Sci. U.S.A.">
        <title>A Catalog of Tens of Thousands of Viruses from Human Metagenomes Reveals Hidden Associations with Chronic Diseases.</title>
        <authorList>
            <person name="Tisza M.J."/>
            <person name="Buck C.B."/>
        </authorList>
    </citation>
    <scope>NUCLEOTIDE SEQUENCE</scope>
    <source>
        <strain evidence="12">Ct5kv15</strain>
    </source>
</reference>
<feature type="domain" description="Core-binding (CB)" evidence="11">
    <location>
        <begin position="56"/>
        <end position="138"/>
    </location>
</feature>
<dbReference type="Pfam" id="PF14659">
    <property type="entry name" value="Phage_int_SAM_3"/>
    <property type="match status" value="1"/>
</dbReference>
<protein>
    <recommendedName>
        <fullName evidence="2">Integrase</fullName>
    </recommendedName>
</protein>
<dbReference type="SUPFAM" id="SSF56349">
    <property type="entry name" value="DNA breaking-rejoining enzymes"/>
    <property type="match status" value="1"/>
</dbReference>
<dbReference type="GO" id="GO:0006310">
    <property type="term" value="P:DNA recombination"/>
    <property type="evidence" value="ECO:0007669"/>
    <property type="project" value="UniProtKB-KW"/>
</dbReference>
<evidence type="ECO:0000256" key="5">
    <source>
        <dbReference type="ARBA" id="ARBA00022908"/>
    </source>
</evidence>
<dbReference type="InterPro" id="IPR044068">
    <property type="entry name" value="CB"/>
</dbReference>
<accession>A0A8S5PL54</accession>
<dbReference type="GO" id="GO:0015074">
    <property type="term" value="P:DNA integration"/>
    <property type="evidence" value="ECO:0007669"/>
    <property type="project" value="UniProtKB-KW"/>
</dbReference>
<dbReference type="GO" id="GO:0016740">
    <property type="term" value="F:transferase activity"/>
    <property type="evidence" value="ECO:0007669"/>
    <property type="project" value="UniProtKB-KW"/>
</dbReference>
<keyword evidence="6 9" id="KW-0238">DNA-binding</keyword>
<evidence type="ECO:0000256" key="1">
    <source>
        <dbReference type="ARBA" id="ARBA00008857"/>
    </source>
</evidence>
<evidence type="ECO:0000256" key="7">
    <source>
        <dbReference type="ARBA" id="ARBA00023172"/>
    </source>
</evidence>
<evidence type="ECO:0000256" key="3">
    <source>
        <dbReference type="ARBA" id="ARBA00022679"/>
    </source>
</evidence>
<evidence type="ECO:0000313" key="12">
    <source>
        <dbReference type="EMBL" id="DAE07798.1"/>
    </source>
</evidence>
<dbReference type="GO" id="GO:0044826">
    <property type="term" value="P:viral genome integration into host DNA"/>
    <property type="evidence" value="ECO:0007669"/>
    <property type="project" value="UniProtKB-KW"/>
</dbReference>
<evidence type="ECO:0000259" key="11">
    <source>
        <dbReference type="PROSITE" id="PS51900"/>
    </source>
</evidence>
<dbReference type="InterPro" id="IPR050090">
    <property type="entry name" value="Tyrosine_recombinase_XerCD"/>
</dbReference>
<dbReference type="GO" id="GO:0016787">
    <property type="term" value="F:hydrolase activity"/>
    <property type="evidence" value="ECO:0007669"/>
    <property type="project" value="UniProtKB-KW"/>
</dbReference>
<dbReference type="Pfam" id="PF14657">
    <property type="entry name" value="Arm-DNA-bind_4"/>
    <property type="match status" value="1"/>
</dbReference>
<dbReference type="PANTHER" id="PTHR30349:SF64">
    <property type="entry name" value="PROPHAGE INTEGRASE INTD-RELATED"/>
    <property type="match status" value="1"/>
</dbReference>
<dbReference type="InterPro" id="IPR004107">
    <property type="entry name" value="Integrase_SAM-like_N"/>
</dbReference>
<proteinExistence type="inferred from homology"/>
<dbReference type="Gene3D" id="1.10.150.130">
    <property type="match status" value="1"/>
</dbReference>
<evidence type="ECO:0000256" key="6">
    <source>
        <dbReference type="ARBA" id="ARBA00023125"/>
    </source>
</evidence>
<keyword evidence="8" id="KW-1160">Virus entry into host cell</keyword>
<organism evidence="12">
    <name type="scientific">Siphoviridae sp. ct5kv15</name>
    <dbReference type="NCBI Taxonomy" id="2825338"/>
    <lineage>
        <taxon>Viruses</taxon>
        <taxon>Duplodnaviria</taxon>
        <taxon>Heunggongvirae</taxon>
        <taxon>Uroviricota</taxon>
        <taxon>Caudoviricetes</taxon>
    </lineage>
</organism>